<dbReference type="AlphaFoldDB" id="Q9R4N2"/>
<accession>Q9R4N2</accession>
<name>Q9R4N2_PSEPU</name>
<dbReference type="BioCyc" id="MetaCyc:MONOMER-11022"/>
<dbReference type="EC" id="3.5.2.14"/>
<dbReference type="PIR" id="S69352">
    <property type="entry name" value="S69352"/>
</dbReference>
<dbReference type="GO" id="GO:0047423">
    <property type="term" value="F:N-methylhydantoinase (ATP-hydrolyzing) activity"/>
    <property type="evidence" value="ECO:0007669"/>
    <property type="project" value="UniProtKB-EC"/>
</dbReference>
<sequence>TTQLVDPITLQVISGALKTIAEEMGHVLYR</sequence>
<organism>
    <name type="scientific">Pseudomonas putida</name>
    <name type="common">Arthrobacter siderocapsulatus</name>
    <dbReference type="NCBI Taxonomy" id="303"/>
    <lineage>
        <taxon>Bacteria</taxon>
        <taxon>Pseudomonadati</taxon>
        <taxon>Pseudomonadota</taxon>
        <taxon>Gammaproteobacteria</taxon>
        <taxon>Pseudomonadales</taxon>
        <taxon>Pseudomonadaceae</taxon>
        <taxon>Pseudomonas</taxon>
    </lineage>
</organism>
<proteinExistence type="evidence at protein level"/>
<reference key="1">
    <citation type="journal article" date="1995" name="Eur. J. Biochem.">
        <title>Purification and characterization of an ATP-dependent amidohydrolase, N-methylhydantoin amidohydrolase, from Pseudomonas putida 77.</title>
        <authorList>
            <person name="Ogawa J."/>
            <person name="Kim J.M."/>
            <person name="Nirdnoy W."/>
            <person name="Amano Y."/>
            <person name="Yamada H."/>
            <person name="Shimizu S."/>
        </authorList>
    </citation>
    <scope>PROTEIN SEQUENCE</scope>
</reference>
<keyword id="KW-0903">Direct protein sequencing</keyword>
<protein>
    <submittedName>
        <fullName>N-METHYLHYDANTOIN amidohydrolase</fullName>
        <ecNumber>3.5.2.14</ecNumber>
    </submittedName>
</protein>